<feature type="domain" description="Endonuclease/exonuclease/phosphatase" evidence="2">
    <location>
        <begin position="134"/>
        <end position="310"/>
    </location>
</feature>
<accession>A0A543I6P0</accession>
<keyword evidence="1" id="KW-0472">Membrane</keyword>
<feature type="transmembrane region" description="Helical" evidence="1">
    <location>
        <begin position="21"/>
        <end position="43"/>
    </location>
</feature>
<feature type="transmembrane region" description="Helical" evidence="1">
    <location>
        <begin position="77"/>
        <end position="97"/>
    </location>
</feature>
<dbReference type="GO" id="GO:0003824">
    <property type="term" value="F:catalytic activity"/>
    <property type="evidence" value="ECO:0007669"/>
    <property type="project" value="InterPro"/>
</dbReference>
<comment type="caution">
    <text evidence="3">The sequence shown here is derived from an EMBL/GenBank/DDBJ whole genome shotgun (WGS) entry which is preliminary data.</text>
</comment>
<gene>
    <name evidence="3" type="ORF">FB466_1109</name>
</gene>
<dbReference type="SUPFAM" id="SSF56219">
    <property type="entry name" value="DNase I-like"/>
    <property type="match status" value="1"/>
</dbReference>
<feature type="transmembrane region" description="Helical" evidence="1">
    <location>
        <begin position="49"/>
        <end position="70"/>
    </location>
</feature>
<proteinExistence type="predicted"/>
<dbReference type="Pfam" id="PF03372">
    <property type="entry name" value="Exo_endo_phos"/>
    <property type="match status" value="1"/>
</dbReference>
<dbReference type="AlphaFoldDB" id="A0A543I6P0"/>
<evidence type="ECO:0000259" key="2">
    <source>
        <dbReference type="Pfam" id="PF03372"/>
    </source>
</evidence>
<keyword evidence="4" id="KW-1185">Reference proteome</keyword>
<keyword evidence="1" id="KW-0812">Transmembrane</keyword>
<reference evidence="3 4" key="1">
    <citation type="submission" date="2019-06" db="EMBL/GenBank/DDBJ databases">
        <title>Sequencing the genomes of 1000 actinobacteria strains.</title>
        <authorList>
            <person name="Klenk H.-P."/>
        </authorList>
    </citation>
    <scope>NUCLEOTIDE SEQUENCE [LARGE SCALE GENOMIC DNA]</scope>
    <source>
        <strain evidence="3 4">DSM 18031</strain>
    </source>
</reference>
<dbReference type="Proteomes" id="UP000318331">
    <property type="component" value="Unassembled WGS sequence"/>
</dbReference>
<organism evidence="3 4">
    <name type="scientific">Klugiella xanthotipulae</name>
    <dbReference type="NCBI Taxonomy" id="244735"/>
    <lineage>
        <taxon>Bacteria</taxon>
        <taxon>Bacillati</taxon>
        <taxon>Actinomycetota</taxon>
        <taxon>Actinomycetes</taxon>
        <taxon>Micrococcales</taxon>
        <taxon>Microbacteriaceae</taxon>
        <taxon>Klugiella</taxon>
    </lineage>
</organism>
<dbReference type="InterPro" id="IPR036691">
    <property type="entry name" value="Endo/exonu/phosph_ase_sf"/>
</dbReference>
<dbReference type="Gene3D" id="3.60.10.10">
    <property type="entry name" value="Endonuclease/exonuclease/phosphatase"/>
    <property type="match status" value="1"/>
</dbReference>
<dbReference type="InterPro" id="IPR005135">
    <property type="entry name" value="Endo/exonuclease/phosphatase"/>
</dbReference>
<dbReference type="OrthoDB" id="4316587at2"/>
<evidence type="ECO:0000256" key="1">
    <source>
        <dbReference type="SAM" id="Phobius"/>
    </source>
</evidence>
<protein>
    <submittedName>
        <fullName evidence="3">Vancomycin resistance protein VanJ</fullName>
    </submittedName>
</protein>
<dbReference type="EMBL" id="VFPN01000001">
    <property type="protein sequence ID" value="TQM66272.1"/>
    <property type="molecule type" value="Genomic_DNA"/>
</dbReference>
<evidence type="ECO:0000313" key="3">
    <source>
        <dbReference type="EMBL" id="TQM66272.1"/>
    </source>
</evidence>
<evidence type="ECO:0000313" key="4">
    <source>
        <dbReference type="Proteomes" id="UP000318331"/>
    </source>
</evidence>
<name>A0A543I6P0_9MICO</name>
<sequence length="319" mass="33801">MFASPRSSRPASLPRSRRGRASAWFVVIVSLALLAVFIGHRVIRGTLGTVVAAALPWLGLLLPVLLLVALVARRPRAALVVLAPAVAWSLIFVPHLVPLTPPTTAAPSGTIVAASQNVEVSSGTAAESALGLVDAGADVIALVELSTDASAEAAAALADTHPYSYVVGTLGVWSVFPIRNEQPLTLGLSWKRAITLDVETEAGLVSIYAVHAASFRPGEQVDRDVMLNNLAEMVKNDPNERAIILGDFNATSDDPALSRLYEYAVEANQSDISLGFTWPTIFPVARIDHIFAVGLDPVESTVRRVGHSDHLAVIATFNL</sequence>
<dbReference type="RefSeq" id="WP_141916447.1">
    <property type="nucleotide sequence ID" value="NZ_BAAAYS010000010.1"/>
</dbReference>
<keyword evidence="1" id="KW-1133">Transmembrane helix</keyword>